<feature type="compositionally biased region" description="Basic and acidic residues" evidence="1">
    <location>
        <begin position="131"/>
        <end position="149"/>
    </location>
</feature>
<dbReference type="AlphaFoldDB" id="A0A2I0KP69"/>
<comment type="caution">
    <text evidence="2">The sequence shown here is derived from an EMBL/GenBank/DDBJ whole genome shotgun (WGS) entry which is preliminary data.</text>
</comment>
<accession>A0A2I0KP69</accession>
<feature type="region of interest" description="Disordered" evidence="1">
    <location>
        <begin position="119"/>
        <end position="149"/>
    </location>
</feature>
<dbReference type="EMBL" id="PGOL01000465">
    <property type="protein sequence ID" value="PKI70272.1"/>
    <property type="molecule type" value="Genomic_DNA"/>
</dbReference>
<keyword evidence="3" id="KW-1185">Reference proteome</keyword>
<reference evidence="2 3" key="1">
    <citation type="submission" date="2017-11" db="EMBL/GenBank/DDBJ databases">
        <title>De-novo sequencing of pomegranate (Punica granatum L.) genome.</title>
        <authorList>
            <person name="Akparov Z."/>
            <person name="Amiraslanov A."/>
            <person name="Hajiyeva S."/>
            <person name="Abbasov M."/>
            <person name="Kaur K."/>
            <person name="Hamwieh A."/>
            <person name="Solovyev V."/>
            <person name="Salamov A."/>
            <person name="Braich B."/>
            <person name="Kosarev P."/>
            <person name="Mahmoud A."/>
            <person name="Hajiyev E."/>
            <person name="Babayeva S."/>
            <person name="Izzatullayeva V."/>
            <person name="Mammadov A."/>
            <person name="Mammadov A."/>
            <person name="Sharifova S."/>
            <person name="Ojaghi J."/>
            <person name="Eynullazada K."/>
            <person name="Bayramov B."/>
            <person name="Abdulazimova A."/>
            <person name="Shahmuradov I."/>
        </authorList>
    </citation>
    <scope>NUCLEOTIDE SEQUENCE [LARGE SCALE GENOMIC DNA]</scope>
    <source>
        <strain evidence="3">cv. AG2017</strain>
        <tissue evidence="2">Leaf</tissue>
    </source>
</reference>
<name>A0A2I0KP69_PUNGR</name>
<evidence type="ECO:0000313" key="3">
    <source>
        <dbReference type="Proteomes" id="UP000233551"/>
    </source>
</evidence>
<dbReference type="PROSITE" id="PS51257">
    <property type="entry name" value="PROKAR_LIPOPROTEIN"/>
    <property type="match status" value="1"/>
</dbReference>
<evidence type="ECO:0000256" key="1">
    <source>
        <dbReference type="SAM" id="MobiDB-lite"/>
    </source>
</evidence>
<evidence type="ECO:0000313" key="2">
    <source>
        <dbReference type="EMBL" id="PKI70272.1"/>
    </source>
</evidence>
<proteinExistence type="predicted"/>
<gene>
    <name evidence="2" type="ORF">CRG98_009349</name>
</gene>
<organism evidence="2 3">
    <name type="scientific">Punica granatum</name>
    <name type="common">Pomegranate</name>
    <dbReference type="NCBI Taxonomy" id="22663"/>
    <lineage>
        <taxon>Eukaryota</taxon>
        <taxon>Viridiplantae</taxon>
        <taxon>Streptophyta</taxon>
        <taxon>Embryophyta</taxon>
        <taxon>Tracheophyta</taxon>
        <taxon>Spermatophyta</taxon>
        <taxon>Magnoliopsida</taxon>
        <taxon>eudicotyledons</taxon>
        <taxon>Gunneridae</taxon>
        <taxon>Pentapetalae</taxon>
        <taxon>rosids</taxon>
        <taxon>malvids</taxon>
        <taxon>Myrtales</taxon>
        <taxon>Lythraceae</taxon>
        <taxon>Punica</taxon>
    </lineage>
</organism>
<dbReference type="Proteomes" id="UP000233551">
    <property type="component" value="Unassembled WGS sequence"/>
</dbReference>
<sequence length="229" mass="25551">MSPERQSETCSMVLVVLGCVQAHFWVPFTCPWIGRPGSLGKKASANVRECLGLSRRLLKCARRCHRSFWYQGGFLKSHIGYLLTLRPCSHVRAFTPNCRVMISNPSFGRESFVGAGGPKWGAESLDSRTNPFEERGNDEDREHDNEADAHELGSRIREEGADAQDLGDLHVPSWPITRAKSRQIQQAMESLLMGFLGQEESNSIRPPRGFIQLTCLEIVDSPPKIGLDA</sequence>
<protein>
    <submittedName>
        <fullName evidence="2">Uncharacterized protein</fullName>
    </submittedName>
</protein>